<dbReference type="STRING" id="1715989.NITINOP_3176"/>
<dbReference type="PANTHER" id="PTHR30329">
    <property type="entry name" value="STATOR ELEMENT OF FLAGELLAR MOTOR COMPLEX"/>
    <property type="match status" value="1"/>
</dbReference>
<dbReference type="OrthoDB" id="9783110at2"/>
<dbReference type="AlphaFoldDB" id="A0A0S4L0I5"/>
<evidence type="ECO:0000256" key="3">
    <source>
        <dbReference type="SAM" id="MobiDB-lite"/>
    </source>
</evidence>
<reference evidence="6" key="1">
    <citation type="submission" date="2015-09" db="EMBL/GenBank/DDBJ databases">
        <authorList>
            <person name="Daims H."/>
        </authorList>
    </citation>
    <scope>NUCLEOTIDE SEQUENCE [LARGE SCALE GENOMIC DNA]</scope>
</reference>
<dbReference type="PROSITE" id="PS51257">
    <property type="entry name" value="PROKAR_LIPOPROTEIN"/>
    <property type="match status" value="1"/>
</dbReference>
<protein>
    <submittedName>
        <fullName evidence="5">Putative Outer membrane protein, OmpA/MotB family</fullName>
    </submittedName>
</protein>
<evidence type="ECO:0000259" key="4">
    <source>
        <dbReference type="PROSITE" id="PS51123"/>
    </source>
</evidence>
<keyword evidence="2" id="KW-0175">Coiled coil</keyword>
<name>A0A0S4L0I5_9BACT</name>
<accession>A0A0S4L0I5</accession>
<gene>
    <name evidence="5" type="ORF">NITINOP_3176</name>
</gene>
<feature type="domain" description="OmpA-like" evidence="4">
    <location>
        <begin position="185"/>
        <end position="304"/>
    </location>
</feature>
<dbReference type="Gene3D" id="3.30.1330.60">
    <property type="entry name" value="OmpA-like domain"/>
    <property type="match status" value="1"/>
</dbReference>
<keyword evidence="6" id="KW-1185">Reference proteome</keyword>
<organism evidence="5 6">
    <name type="scientific">Candidatus Nitrospira inopinata</name>
    <dbReference type="NCBI Taxonomy" id="1715989"/>
    <lineage>
        <taxon>Bacteria</taxon>
        <taxon>Pseudomonadati</taxon>
        <taxon>Nitrospirota</taxon>
        <taxon>Nitrospiria</taxon>
        <taxon>Nitrospirales</taxon>
        <taxon>Nitrospiraceae</taxon>
        <taxon>Nitrospira</taxon>
    </lineage>
</organism>
<keyword evidence="1" id="KW-0472">Membrane</keyword>
<dbReference type="EMBL" id="LN885086">
    <property type="protein sequence ID" value="CUQ68148.1"/>
    <property type="molecule type" value="Genomic_DNA"/>
</dbReference>
<sequence>MKKRHAGLVAMGLVTLIGCSSYIKQPTVCIDRWYGYVQESGCPSAVKAAAVDETAARLAALERERQRLADELDAARRQNGTLSSRVSDLERQLADRDRELAALRSGSGERERLANQLASVQSDRDRLAAELATANQRIADLERQLAEARAAQAAPAPKLESARQGLVRALRPQIAKGDISIDLNSERLLINLASNYLFGSGQDQLKPGGVEALKKVGEVLKDYPEYSVSVAGHTDNRPLRSTLKKKFASNQELSEARAASAARALAEGGLTSVTTAGHADTQPVASNDTEAGRAQNRRVEIIVK</sequence>
<dbReference type="GO" id="GO:0016020">
    <property type="term" value="C:membrane"/>
    <property type="evidence" value="ECO:0007669"/>
    <property type="project" value="UniProtKB-UniRule"/>
</dbReference>
<evidence type="ECO:0000256" key="1">
    <source>
        <dbReference type="PROSITE-ProRule" id="PRU00473"/>
    </source>
</evidence>
<evidence type="ECO:0000313" key="6">
    <source>
        <dbReference type="Proteomes" id="UP000066284"/>
    </source>
</evidence>
<dbReference type="RefSeq" id="WP_062487239.1">
    <property type="nucleotide sequence ID" value="NZ_LN885086.1"/>
</dbReference>
<feature type="region of interest" description="Disordered" evidence="3">
    <location>
        <begin position="272"/>
        <end position="304"/>
    </location>
</feature>
<dbReference type="InterPro" id="IPR006665">
    <property type="entry name" value="OmpA-like"/>
</dbReference>
<dbReference type="Proteomes" id="UP000066284">
    <property type="component" value="Chromosome 1"/>
</dbReference>
<evidence type="ECO:0000313" key="5">
    <source>
        <dbReference type="EMBL" id="CUQ68148.1"/>
    </source>
</evidence>
<dbReference type="Pfam" id="PF00691">
    <property type="entry name" value="OmpA"/>
    <property type="match status" value="1"/>
</dbReference>
<proteinExistence type="predicted"/>
<dbReference type="CDD" id="cd07185">
    <property type="entry name" value="OmpA_C-like"/>
    <property type="match status" value="1"/>
</dbReference>
<evidence type="ECO:0000256" key="2">
    <source>
        <dbReference type="SAM" id="Coils"/>
    </source>
</evidence>
<dbReference type="InterPro" id="IPR036737">
    <property type="entry name" value="OmpA-like_sf"/>
</dbReference>
<dbReference type="InterPro" id="IPR050330">
    <property type="entry name" value="Bact_OuterMem_StrucFunc"/>
</dbReference>
<dbReference type="KEGG" id="nio:NITINOP_3176"/>
<dbReference type="Gene3D" id="1.10.287.1490">
    <property type="match status" value="1"/>
</dbReference>
<dbReference type="PROSITE" id="PS51123">
    <property type="entry name" value="OMPA_2"/>
    <property type="match status" value="1"/>
</dbReference>
<dbReference type="SUPFAM" id="SSF103088">
    <property type="entry name" value="OmpA-like"/>
    <property type="match status" value="1"/>
</dbReference>
<dbReference type="PANTHER" id="PTHR30329:SF21">
    <property type="entry name" value="LIPOPROTEIN YIAD-RELATED"/>
    <property type="match status" value="1"/>
</dbReference>
<feature type="coiled-coil region" evidence="2">
    <location>
        <begin position="51"/>
        <end position="151"/>
    </location>
</feature>